<gene>
    <name evidence="2" type="ORF">GCM10008170_24650</name>
    <name evidence="3" type="ORF">JOD31_002481</name>
</gene>
<dbReference type="AlphaFoldDB" id="A0A9W6ITU4"/>
<dbReference type="InterPro" id="IPR055642">
    <property type="entry name" value="DUF7218"/>
</dbReference>
<evidence type="ECO:0000313" key="3">
    <source>
        <dbReference type="EMBL" id="MBM7852239.1"/>
    </source>
</evidence>
<reference evidence="3 4" key="2">
    <citation type="submission" date="2021-01" db="EMBL/GenBank/DDBJ databases">
        <title>Genomic Encyclopedia of Type Strains, Phase IV (KMG-IV): sequencing the most valuable type-strain genomes for metagenomic binning, comparative biology and taxonomic classification.</title>
        <authorList>
            <person name="Goeker M."/>
        </authorList>
    </citation>
    <scope>NUCLEOTIDE SEQUENCE [LARGE SCALE GENOMIC DNA]</scope>
    <source>
        <strain evidence="3 4">DSM 6130</strain>
    </source>
</reference>
<evidence type="ECO:0000313" key="4">
    <source>
        <dbReference type="Proteomes" id="UP000758856"/>
    </source>
</evidence>
<comment type="caution">
    <text evidence="2">The sequence shown here is derived from an EMBL/GenBank/DDBJ whole genome shotgun (WGS) entry which is preliminary data.</text>
</comment>
<feature type="compositionally biased region" description="Basic and acidic residues" evidence="1">
    <location>
        <begin position="32"/>
        <end position="45"/>
    </location>
</feature>
<dbReference type="EMBL" id="JAFBCY010000003">
    <property type="protein sequence ID" value="MBM7852239.1"/>
    <property type="molecule type" value="Genomic_DNA"/>
</dbReference>
<keyword evidence="4" id="KW-1185">Reference proteome</keyword>
<organism evidence="2 5">
    <name type="scientific">Methylopila capsulata</name>
    <dbReference type="NCBI Taxonomy" id="61654"/>
    <lineage>
        <taxon>Bacteria</taxon>
        <taxon>Pseudomonadati</taxon>
        <taxon>Pseudomonadota</taxon>
        <taxon>Alphaproteobacteria</taxon>
        <taxon>Hyphomicrobiales</taxon>
        <taxon>Methylopilaceae</taxon>
        <taxon>Methylopila</taxon>
    </lineage>
</organism>
<protein>
    <recommendedName>
        <fullName evidence="6">Rho termination factor</fullName>
    </recommendedName>
</protein>
<dbReference type="Proteomes" id="UP000758856">
    <property type="component" value="Unassembled WGS sequence"/>
</dbReference>
<dbReference type="Proteomes" id="UP001143400">
    <property type="component" value="Unassembled WGS sequence"/>
</dbReference>
<dbReference type="RefSeq" id="WP_204950654.1">
    <property type="nucleotide sequence ID" value="NZ_BSFF01000003.1"/>
</dbReference>
<proteinExistence type="predicted"/>
<reference evidence="2" key="3">
    <citation type="submission" date="2023-01" db="EMBL/GenBank/DDBJ databases">
        <authorList>
            <person name="Sun Q."/>
            <person name="Evtushenko L."/>
        </authorList>
    </citation>
    <scope>NUCLEOTIDE SEQUENCE</scope>
    <source>
        <strain evidence="2">VKM B-1606</strain>
    </source>
</reference>
<dbReference type="EMBL" id="BSFF01000003">
    <property type="protein sequence ID" value="GLK56446.1"/>
    <property type="molecule type" value="Genomic_DNA"/>
</dbReference>
<evidence type="ECO:0008006" key="6">
    <source>
        <dbReference type="Google" id="ProtNLM"/>
    </source>
</evidence>
<dbReference type="Pfam" id="PF23855">
    <property type="entry name" value="DUF7218"/>
    <property type="match status" value="1"/>
</dbReference>
<accession>A0A9W6ITU4</accession>
<name>A0A9W6ITU4_9HYPH</name>
<evidence type="ECO:0000313" key="2">
    <source>
        <dbReference type="EMBL" id="GLK56446.1"/>
    </source>
</evidence>
<feature type="region of interest" description="Disordered" evidence="1">
    <location>
        <begin position="1"/>
        <end position="74"/>
    </location>
</feature>
<evidence type="ECO:0000256" key="1">
    <source>
        <dbReference type="SAM" id="MobiDB-lite"/>
    </source>
</evidence>
<evidence type="ECO:0000313" key="5">
    <source>
        <dbReference type="Proteomes" id="UP001143400"/>
    </source>
</evidence>
<sequence length="107" mass="11420">MAAKQTKAKAGSKASRPPADENPSIKNAEVYEALREQGASKEKAARIANAKAKYGDTGPKSPSHKGGKTPDYEEWSRNELYGKAKEIGLSGLSKASKGDLIHALRSH</sequence>
<reference evidence="2" key="1">
    <citation type="journal article" date="2014" name="Int. J. Syst. Evol. Microbiol.">
        <title>Complete genome sequence of Corynebacterium casei LMG S-19264T (=DSM 44701T), isolated from a smear-ripened cheese.</title>
        <authorList>
            <consortium name="US DOE Joint Genome Institute (JGI-PGF)"/>
            <person name="Walter F."/>
            <person name="Albersmeier A."/>
            <person name="Kalinowski J."/>
            <person name="Ruckert C."/>
        </authorList>
    </citation>
    <scope>NUCLEOTIDE SEQUENCE</scope>
    <source>
        <strain evidence="2">VKM B-1606</strain>
    </source>
</reference>